<evidence type="ECO:0000259" key="1">
    <source>
        <dbReference type="PROSITE" id="PS50880"/>
    </source>
</evidence>
<gene>
    <name evidence="2" type="ORF">BK699_17545</name>
</gene>
<comment type="caution">
    <text evidence="2">The sequence shown here is derived from an EMBL/GenBank/DDBJ whole genome shotgun (WGS) entry which is preliminary data.</text>
</comment>
<dbReference type="PANTHER" id="PTHR39156">
    <property type="entry name" value="RIBONUCLEASE M5"/>
    <property type="match status" value="1"/>
</dbReference>
<reference evidence="2 3" key="1">
    <citation type="submission" date="2016-10" db="EMBL/GenBank/DDBJ databases">
        <title>Comparative genomics of Bacillus thuringiensis reveals a path to pathogens against multiple invertebrate hosts.</title>
        <authorList>
            <person name="Zheng J."/>
            <person name="Gao Q."/>
            <person name="Liu H."/>
            <person name="Peng D."/>
            <person name="Ruan L."/>
            <person name="Sun M."/>
        </authorList>
    </citation>
    <scope>NUCLEOTIDE SEQUENCE [LARGE SCALE GENOMIC DNA]</scope>
    <source>
        <strain evidence="2">BGSC 4AC1</strain>
    </source>
</reference>
<dbReference type="AlphaFoldDB" id="A0A242W6F1"/>
<dbReference type="Proteomes" id="UP000195152">
    <property type="component" value="Unassembled WGS sequence"/>
</dbReference>
<dbReference type="EMBL" id="NFCF01000076">
    <property type="protein sequence ID" value="OTW46986.1"/>
    <property type="molecule type" value="Genomic_DNA"/>
</dbReference>
<dbReference type="PROSITE" id="PS50880">
    <property type="entry name" value="TOPRIM"/>
    <property type="match status" value="1"/>
</dbReference>
<accession>A0A242W6F1</accession>
<feature type="domain" description="Toprim" evidence="1">
    <location>
        <begin position="5"/>
        <end position="92"/>
    </location>
</feature>
<dbReference type="SUPFAM" id="SSF110455">
    <property type="entry name" value="Toprim domain"/>
    <property type="match status" value="1"/>
</dbReference>
<sequence length="117" mass="13501">MIYVEKVIIVEGTSDRRKIESIIREPVEIVCTNGTIGLSKMDELVDQFFDKEVYVLVDADDADDAGEKLRKQFRKEFPQAEHIYIDRSYREVATAPSSHLANVLWGADIDVYTEYLR</sequence>
<dbReference type="RefSeq" id="WP_000640868.1">
    <property type="nucleotide sequence ID" value="NZ_NFCF01000076.1"/>
</dbReference>
<dbReference type="PANTHER" id="PTHR39156:SF2">
    <property type="entry name" value="DNA PRIMASE (BACTERIAL TYPE) AND SMALL PRIMASE-LIKE PROTEINS"/>
    <property type="match status" value="1"/>
</dbReference>
<dbReference type="GO" id="GO:0006364">
    <property type="term" value="P:rRNA processing"/>
    <property type="evidence" value="ECO:0007669"/>
    <property type="project" value="TreeGrafter"/>
</dbReference>
<evidence type="ECO:0000313" key="2">
    <source>
        <dbReference type="EMBL" id="OTW46986.1"/>
    </source>
</evidence>
<protein>
    <recommendedName>
        <fullName evidence="1">Toprim domain-containing protein</fullName>
    </recommendedName>
</protein>
<proteinExistence type="predicted"/>
<evidence type="ECO:0000313" key="3">
    <source>
        <dbReference type="Proteomes" id="UP000195152"/>
    </source>
</evidence>
<dbReference type="GO" id="GO:0043822">
    <property type="term" value="F:ribonuclease M5 activity"/>
    <property type="evidence" value="ECO:0007669"/>
    <property type="project" value="TreeGrafter"/>
</dbReference>
<dbReference type="SMART" id="SM00493">
    <property type="entry name" value="TOPRIM"/>
    <property type="match status" value="1"/>
</dbReference>
<dbReference type="FunFam" id="3.40.1360.10:FF:000005">
    <property type="entry name" value="DNA primase, Toprim domain"/>
    <property type="match status" value="1"/>
</dbReference>
<organism evidence="2 3">
    <name type="scientific">Bacillus thuringiensis serovar mexicanensis</name>
    <dbReference type="NCBI Taxonomy" id="180868"/>
    <lineage>
        <taxon>Bacteria</taxon>
        <taxon>Bacillati</taxon>
        <taxon>Bacillota</taxon>
        <taxon>Bacilli</taxon>
        <taxon>Bacillales</taxon>
        <taxon>Bacillaceae</taxon>
        <taxon>Bacillus</taxon>
        <taxon>Bacillus cereus group</taxon>
    </lineage>
</organism>
<dbReference type="InterPro" id="IPR006171">
    <property type="entry name" value="TOPRIM_dom"/>
</dbReference>
<name>A0A242W6F1_BACTU</name>
<dbReference type="Gene3D" id="3.40.1360.10">
    <property type="match status" value="1"/>
</dbReference>